<keyword evidence="3" id="KW-1185">Reference proteome</keyword>
<reference evidence="2 3" key="1">
    <citation type="submission" date="2016-11" db="EMBL/GenBank/DDBJ databases">
        <authorList>
            <person name="Jaros S."/>
            <person name="Januszkiewicz K."/>
            <person name="Wedrychowicz H."/>
        </authorList>
    </citation>
    <scope>NUCLEOTIDE SEQUENCE [LARGE SCALE GENOMIC DNA]</scope>
    <source>
        <strain evidence="2 3">DSM 5091</strain>
    </source>
</reference>
<evidence type="ECO:0000256" key="1">
    <source>
        <dbReference type="SAM" id="MobiDB-lite"/>
    </source>
</evidence>
<evidence type="ECO:0000313" key="3">
    <source>
        <dbReference type="Proteomes" id="UP000184171"/>
    </source>
</evidence>
<accession>A0A1M6DJ75</accession>
<proteinExistence type="predicted"/>
<name>A0A1M6DJ75_MALRU</name>
<dbReference type="AlphaFoldDB" id="A0A1M6DJ75"/>
<feature type="compositionally biased region" description="Polar residues" evidence="1">
    <location>
        <begin position="82"/>
        <end position="105"/>
    </location>
</feature>
<sequence>MRINSTNIPTQVSRSQSTSPNSKSADQIPERQQALREESYQRNASTSAPIIDAEYVEFYTPSPKNFAQERQTLDSRIEVETSGEQYQARATSSGKTGPYQMQNHQAPPPGTFIDTFA</sequence>
<dbReference type="Proteomes" id="UP000184171">
    <property type="component" value="Unassembled WGS sequence"/>
</dbReference>
<feature type="region of interest" description="Disordered" evidence="1">
    <location>
        <begin position="80"/>
        <end position="117"/>
    </location>
</feature>
<feature type="region of interest" description="Disordered" evidence="1">
    <location>
        <begin position="1"/>
        <end position="47"/>
    </location>
</feature>
<dbReference type="RefSeq" id="WP_139249299.1">
    <property type="nucleotide sequence ID" value="NZ_FQZT01000002.1"/>
</dbReference>
<dbReference type="EMBL" id="FQZT01000002">
    <property type="protein sequence ID" value="SHI73109.1"/>
    <property type="molecule type" value="Genomic_DNA"/>
</dbReference>
<gene>
    <name evidence="2" type="ORF">SAMN02745165_00697</name>
</gene>
<organism evidence="2 3">
    <name type="scientific">Malonomonas rubra DSM 5091</name>
    <dbReference type="NCBI Taxonomy" id="1122189"/>
    <lineage>
        <taxon>Bacteria</taxon>
        <taxon>Pseudomonadati</taxon>
        <taxon>Thermodesulfobacteriota</taxon>
        <taxon>Desulfuromonadia</taxon>
        <taxon>Desulfuromonadales</taxon>
        <taxon>Geopsychrobacteraceae</taxon>
        <taxon>Malonomonas</taxon>
    </lineage>
</organism>
<protein>
    <submittedName>
        <fullName evidence="2">Uncharacterized protein</fullName>
    </submittedName>
</protein>
<feature type="compositionally biased region" description="Polar residues" evidence="1">
    <location>
        <begin position="1"/>
        <end position="25"/>
    </location>
</feature>
<evidence type="ECO:0000313" key="2">
    <source>
        <dbReference type="EMBL" id="SHI73109.1"/>
    </source>
</evidence>